<keyword evidence="2" id="KW-0560">Oxidoreductase</keyword>
<dbReference type="SUPFAM" id="SSF51735">
    <property type="entry name" value="NAD(P)-binding Rossmann-fold domains"/>
    <property type="match status" value="1"/>
</dbReference>
<evidence type="ECO:0000256" key="1">
    <source>
        <dbReference type="ARBA" id="ARBA00007637"/>
    </source>
</evidence>
<name>A0ABR7SAA5_9ACTN</name>
<dbReference type="RefSeq" id="WP_187812412.1">
    <property type="nucleotide sequence ID" value="NZ_JACTVJ010000004.1"/>
</dbReference>
<sequence>MPAPRTVLLTGAAGGLGTLMRGLLPAYGYELRLLDMVAIETAEGEPAAIKADLGDKEALREAVRGVDAIIHLAGISLESTFDKILAANFEGTYNLYEAAREEGVRRIVFASSNHAVGFTPRPREGDPLIPIDTPRRPDTLYGLSKSFGEDLAQFYWDKHGIETVSVRIGSCFMEPTSVRMLSVWMSPGDGARLFDAALTAPEVGHTVVYGSSANTRLWWDLSSARALGYKPQDDSEQYAEKLIAEQGELSDDNPDHAYLGGHFCTNPPIWPY</sequence>
<gene>
    <name evidence="5" type="ORF">H9Y04_04870</name>
</gene>
<dbReference type="PANTHER" id="PTHR43103">
    <property type="entry name" value="NUCLEOSIDE-DIPHOSPHATE-SUGAR EPIMERASE"/>
    <property type="match status" value="1"/>
</dbReference>
<evidence type="ECO:0000259" key="4">
    <source>
        <dbReference type="Pfam" id="PF01370"/>
    </source>
</evidence>
<dbReference type="Pfam" id="PF01370">
    <property type="entry name" value="Epimerase"/>
    <property type="match status" value="1"/>
</dbReference>
<keyword evidence="6" id="KW-1185">Reference proteome</keyword>
<evidence type="ECO:0000313" key="6">
    <source>
        <dbReference type="Proteomes" id="UP000642284"/>
    </source>
</evidence>
<proteinExistence type="inferred from homology"/>
<protein>
    <submittedName>
        <fullName evidence="5">NAD(P)-dependent oxidoreductase</fullName>
    </submittedName>
</protein>
<evidence type="ECO:0000256" key="2">
    <source>
        <dbReference type="ARBA" id="ARBA00023002"/>
    </source>
</evidence>
<dbReference type="Proteomes" id="UP000642284">
    <property type="component" value="Unassembled WGS sequence"/>
</dbReference>
<evidence type="ECO:0000256" key="3">
    <source>
        <dbReference type="ARBA" id="ARBA00023027"/>
    </source>
</evidence>
<comment type="caution">
    <text evidence="5">The sequence shown here is derived from an EMBL/GenBank/DDBJ whole genome shotgun (WGS) entry which is preliminary data.</text>
</comment>
<dbReference type="Gene3D" id="3.40.50.720">
    <property type="entry name" value="NAD(P)-binding Rossmann-like Domain"/>
    <property type="match status" value="1"/>
</dbReference>
<reference evidence="5 6" key="1">
    <citation type="submission" date="2020-08" db="EMBL/GenBank/DDBJ databases">
        <title>Genemic of Streptomyces polyaspartic.</title>
        <authorList>
            <person name="Liu W."/>
        </authorList>
    </citation>
    <scope>NUCLEOTIDE SEQUENCE [LARGE SCALE GENOMIC DNA]</scope>
    <source>
        <strain evidence="5 6">TRM66268-LWL</strain>
    </source>
</reference>
<keyword evidence="3" id="KW-0520">NAD</keyword>
<dbReference type="PANTHER" id="PTHR43103:SF5">
    <property type="entry name" value="4-EPIMERASE, PUTATIVE (AFU_ORTHOLOGUE AFUA_7G00360)-RELATED"/>
    <property type="match status" value="1"/>
</dbReference>
<feature type="domain" description="NAD-dependent epimerase/dehydratase" evidence="4">
    <location>
        <begin position="7"/>
        <end position="170"/>
    </location>
</feature>
<comment type="similarity">
    <text evidence="1">Belongs to the NAD(P)-dependent epimerase/dehydratase family.</text>
</comment>
<evidence type="ECO:0000313" key="5">
    <source>
        <dbReference type="EMBL" id="MBC9711902.1"/>
    </source>
</evidence>
<accession>A0ABR7SAA5</accession>
<dbReference type="InterPro" id="IPR036291">
    <property type="entry name" value="NAD(P)-bd_dom_sf"/>
</dbReference>
<dbReference type="InterPro" id="IPR001509">
    <property type="entry name" value="Epimerase_deHydtase"/>
</dbReference>
<organism evidence="5 6">
    <name type="scientific">Streptomyces polyasparticus</name>
    <dbReference type="NCBI Taxonomy" id="2767826"/>
    <lineage>
        <taxon>Bacteria</taxon>
        <taxon>Bacillati</taxon>
        <taxon>Actinomycetota</taxon>
        <taxon>Actinomycetes</taxon>
        <taxon>Kitasatosporales</taxon>
        <taxon>Streptomycetaceae</taxon>
        <taxon>Streptomyces</taxon>
    </lineage>
</organism>
<dbReference type="EMBL" id="JACTVJ010000004">
    <property type="protein sequence ID" value="MBC9711902.1"/>
    <property type="molecule type" value="Genomic_DNA"/>
</dbReference>